<name>A0A9D4FYQ4_DREPO</name>
<dbReference type="Proteomes" id="UP000828390">
    <property type="component" value="Unassembled WGS sequence"/>
</dbReference>
<keyword evidence="1" id="KW-0732">Signal</keyword>
<evidence type="ECO:0000256" key="1">
    <source>
        <dbReference type="SAM" id="SignalP"/>
    </source>
</evidence>
<comment type="caution">
    <text evidence="2">The sequence shown here is derived from an EMBL/GenBank/DDBJ whole genome shotgun (WGS) entry which is preliminary data.</text>
</comment>
<feature type="signal peptide" evidence="1">
    <location>
        <begin position="1"/>
        <end position="20"/>
    </location>
</feature>
<accession>A0A9D4FYQ4</accession>
<gene>
    <name evidence="2" type="ORF">DPMN_134319</name>
</gene>
<sequence length="138" mass="15729">MKKEMKVVPYVLNLAVTAFAADSACPVCSKYHYEEMLLERVLRNELAMEQTLKDIKETDTKIVGSLKKLHDENNKCNIAIEAMERKQIVMEAKLDYSIKIALTNVSESLTNILTESGRSIKDMEGRFALIKGKMYKHT</sequence>
<keyword evidence="3" id="KW-1185">Reference proteome</keyword>
<proteinExistence type="predicted"/>
<feature type="chain" id="PRO_5039258153" evidence="1">
    <location>
        <begin position="21"/>
        <end position="138"/>
    </location>
</feature>
<evidence type="ECO:0000313" key="3">
    <source>
        <dbReference type="Proteomes" id="UP000828390"/>
    </source>
</evidence>
<protein>
    <submittedName>
        <fullName evidence="2">Uncharacterized protein</fullName>
    </submittedName>
</protein>
<dbReference type="AlphaFoldDB" id="A0A9D4FYQ4"/>
<reference evidence="2" key="2">
    <citation type="submission" date="2020-11" db="EMBL/GenBank/DDBJ databases">
        <authorList>
            <person name="McCartney M.A."/>
            <person name="Auch B."/>
            <person name="Kono T."/>
            <person name="Mallez S."/>
            <person name="Becker A."/>
            <person name="Gohl D.M."/>
            <person name="Silverstein K.A.T."/>
            <person name="Koren S."/>
            <person name="Bechman K.B."/>
            <person name="Herman A."/>
            <person name="Abrahante J.E."/>
            <person name="Garbe J."/>
        </authorList>
    </citation>
    <scope>NUCLEOTIDE SEQUENCE</scope>
    <source>
        <strain evidence="2">Duluth1</strain>
        <tissue evidence="2">Whole animal</tissue>
    </source>
</reference>
<dbReference type="EMBL" id="JAIWYP010000006">
    <property type="protein sequence ID" value="KAH3806009.1"/>
    <property type="molecule type" value="Genomic_DNA"/>
</dbReference>
<organism evidence="2 3">
    <name type="scientific">Dreissena polymorpha</name>
    <name type="common">Zebra mussel</name>
    <name type="synonym">Mytilus polymorpha</name>
    <dbReference type="NCBI Taxonomy" id="45954"/>
    <lineage>
        <taxon>Eukaryota</taxon>
        <taxon>Metazoa</taxon>
        <taxon>Spiralia</taxon>
        <taxon>Lophotrochozoa</taxon>
        <taxon>Mollusca</taxon>
        <taxon>Bivalvia</taxon>
        <taxon>Autobranchia</taxon>
        <taxon>Heteroconchia</taxon>
        <taxon>Euheterodonta</taxon>
        <taxon>Imparidentia</taxon>
        <taxon>Neoheterodontei</taxon>
        <taxon>Myida</taxon>
        <taxon>Dreissenoidea</taxon>
        <taxon>Dreissenidae</taxon>
        <taxon>Dreissena</taxon>
    </lineage>
</organism>
<evidence type="ECO:0000313" key="2">
    <source>
        <dbReference type="EMBL" id="KAH3806009.1"/>
    </source>
</evidence>
<reference evidence="2" key="1">
    <citation type="journal article" date="2019" name="bioRxiv">
        <title>The Genome of the Zebra Mussel, Dreissena polymorpha: A Resource for Invasive Species Research.</title>
        <authorList>
            <person name="McCartney M.A."/>
            <person name="Auch B."/>
            <person name="Kono T."/>
            <person name="Mallez S."/>
            <person name="Zhang Y."/>
            <person name="Obille A."/>
            <person name="Becker A."/>
            <person name="Abrahante J.E."/>
            <person name="Garbe J."/>
            <person name="Badalamenti J.P."/>
            <person name="Herman A."/>
            <person name="Mangelson H."/>
            <person name="Liachko I."/>
            <person name="Sullivan S."/>
            <person name="Sone E.D."/>
            <person name="Koren S."/>
            <person name="Silverstein K.A.T."/>
            <person name="Beckman K.B."/>
            <person name="Gohl D.M."/>
        </authorList>
    </citation>
    <scope>NUCLEOTIDE SEQUENCE</scope>
    <source>
        <strain evidence="2">Duluth1</strain>
        <tissue evidence="2">Whole animal</tissue>
    </source>
</reference>